<evidence type="ECO:0000256" key="2">
    <source>
        <dbReference type="ARBA" id="ARBA00022475"/>
    </source>
</evidence>
<feature type="transmembrane region" description="Helical" evidence="12">
    <location>
        <begin position="59"/>
        <end position="84"/>
    </location>
</feature>
<feature type="domain" description="G-protein coupled receptors family 1 profile" evidence="13">
    <location>
        <begin position="76"/>
        <end position="348"/>
    </location>
</feature>
<feature type="transmembrane region" description="Helical" evidence="12">
    <location>
        <begin position="134"/>
        <end position="156"/>
    </location>
</feature>
<dbReference type="Pfam" id="PF00001">
    <property type="entry name" value="7tm_1"/>
    <property type="match status" value="1"/>
</dbReference>
<keyword evidence="5 11" id="KW-0297">G-protein coupled receptor</keyword>
<name>A0A210QAT3_MIZYE</name>
<dbReference type="OrthoDB" id="5962705at2759"/>
<dbReference type="PROSITE" id="PS50262">
    <property type="entry name" value="G_PROTEIN_RECEP_F1_2"/>
    <property type="match status" value="1"/>
</dbReference>
<keyword evidence="10 11" id="KW-0807">Transducer</keyword>
<keyword evidence="9" id="KW-0325">Glycoprotein</keyword>
<feature type="transmembrane region" description="Helical" evidence="12">
    <location>
        <begin position="239"/>
        <end position="260"/>
    </location>
</feature>
<comment type="subcellular location">
    <subcellularLocation>
        <location evidence="1">Cell membrane</location>
        <topology evidence="1">Multi-pass membrane protein</topology>
    </subcellularLocation>
</comment>
<evidence type="ECO:0000256" key="3">
    <source>
        <dbReference type="ARBA" id="ARBA00022692"/>
    </source>
</evidence>
<dbReference type="SMART" id="SM01381">
    <property type="entry name" value="7TM_GPCR_Srsx"/>
    <property type="match status" value="1"/>
</dbReference>
<dbReference type="Proteomes" id="UP000242188">
    <property type="component" value="Unassembled WGS sequence"/>
</dbReference>
<dbReference type="PANTHER" id="PTHR24243">
    <property type="entry name" value="G-PROTEIN COUPLED RECEPTOR"/>
    <property type="match status" value="1"/>
</dbReference>
<feature type="transmembrane region" description="Helical" evidence="12">
    <location>
        <begin position="325"/>
        <end position="347"/>
    </location>
</feature>
<dbReference type="PANTHER" id="PTHR24243:SF208">
    <property type="entry name" value="PYROKININ-1 RECEPTOR"/>
    <property type="match status" value="1"/>
</dbReference>
<evidence type="ECO:0000259" key="13">
    <source>
        <dbReference type="PROSITE" id="PS50262"/>
    </source>
</evidence>
<feature type="transmembrane region" description="Helical" evidence="12">
    <location>
        <begin position="176"/>
        <end position="197"/>
    </location>
</feature>
<evidence type="ECO:0000256" key="11">
    <source>
        <dbReference type="RuleBase" id="RU000688"/>
    </source>
</evidence>
<feature type="transmembrane region" description="Helical" evidence="12">
    <location>
        <begin position="96"/>
        <end position="114"/>
    </location>
</feature>
<dbReference type="InterPro" id="IPR000276">
    <property type="entry name" value="GPCR_Rhodpsn"/>
</dbReference>
<dbReference type="PRINTS" id="PR01565">
    <property type="entry name" value="NEUROMEDINUR"/>
</dbReference>
<evidence type="ECO:0000256" key="5">
    <source>
        <dbReference type="ARBA" id="ARBA00023040"/>
    </source>
</evidence>
<dbReference type="Gene3D" id="1.20.1070.10">
    <property type="entry name" value="Rhodopsin 7-helix transmembrane proteins"/>
    <property type="match status" value="1"/>
</dbReference>
<dbReference type="AlphaFoldDB" id="A0A210QAT3"/>
<evidence type="ECO:0000256" key="7">
    <source>
        <dbReference type="ARBA" id="ARBA00023157"/>
    </source>
</evidence>
<feature type="transmembrane region" description="Helical" evidence="12">
    <location>
        <begin position="286"/>
        <end position="305"/>
    </location>
</feature>
<protein>
    <submittedName>
        <fullName evidence="14">Neuropeptides capa receptor</fullName>
    </submittedName>
</protein>
<evidence type="ECO:0000256" key="6">
    <source>
        <dbReference type="ARBA" id="ARBA00023136"/>
    </source>
</evidence>
<evidence type="ECO:0000256" key="10">
    <source>
        <dbReference type="ARBA" id="ARBA00023224"/>
    </source>
</evidence>
<evidence type="ECO:0000256" key="12">
    <source>
        <dbReference type="SAM" id="Phobius"/>
    </source>
</evidence>
<comment type="similarity">
    <text evidence="11">Belongs to the G-protein coupled receptor 1 family.</text>
</comment>
<sequence>MIPIMTVKNDTLQRLAAWDTYPVVTILDAILDNQTNSSISEEQLLLARLGPRRKDLTSVIFLLVIYLLIFMSGTFGNICTCIVIIKNHYMRTTTNYFLFSLAVSDVLILIFGLPQEAYTIWEAYPWRFGKEFCIFKAMLTEVTSYASVLTITAFTVERYVAICHPLKSHKMTDLGLTIKIIIGIWIFSLLCAIPYPIHTRIFYYVNYPGTNKPIPDSLSCNIPPLWQARMGIMFQVSSFLFFIIPMTVITVLYILIAVTLRRTTLNRAGSEDSTRGKGTSSHSIKVVLRMLVAVVVAFFACWAPYHAQRLMTLYNTNWTKLLLEVQSHLFFISGILYFVGSTVNPILYNVMSKRYRQAFKETICCCIWKKSIGHQRTFMSYTGYYKGPLASNFRKTSPDWKGSGYEDSVVENGRARIRSMAPPLYDEQVKLLQDQTLDPVTNGLTSGLSKNGNKLTEHCPTCSGNVCAVKVNQNTMVSTGTPGHQTELLDMNRPKLYPTAELKKVKKIGTCV</sequence>
<keyword evidence="4 12" id="KW-1133">Transmembrane helix</keyword>
<evidence type="ECO:0000256" key="4">
    <source>
        <dbReference type="ARBA" id="ARBA00022989"/>
    </source>
</evidence>
<proteinExistence type="inferred from homology"/>
<evidence type="ECO:0000256" key="1">
    <source>
        <dbReference type="ARBA" id="ARBA00004651"/>
    </source>
</evidence>
<evidence type="ECO:0000256" key="9">
    <source>
        <dbReference type="ARBA" id="ARBA00023180"/>
    </source>
</evidence>
<comment type="caution">
    <text evidence="14">The sequence shown here is derived from an EMBL/GenBank/DDBJ whole genome shotgun (WGS) entry which is preliminary data.</text>
</comment>
<keyword evidence="14" id="KW-0527">Neuropeptide</keyword>
<dbReference type="PROSITE" id="PS00237">
    <property type="entry name" value="G_PROTEIN_RECEP_F1_1"/>
    <property type="match status" value="1"/>
</dbReference>
<dbReference type="GO" id="GO:0001607">
    <property type="term" value="F:neuromedin U receptor activity"/>
    <property type="evidence" value="ECO:0007669"/>
    <property type="project" value="InterPro"/>
</dbReference>
<keyword evidence="6 12" id="KW-0472">Membrane</keyword>
<keyword evidence="8 11" id="KW-0675">Receptor</keyword>
<reference evidence="14 15" key="1">
    <citation type="journal article" date="2017" name="Nat. Ecol. Evol.">
        <title>Scallop genome provides insights into evolution of bilaterian karyotype and development.</title>
        <authorList>
            <person name="Wang S."/>
            <person name="Zhang J."/>
            <person name="Jiao W."/>
            <person name="Li J."/>
            <person name="Xun X."/>
            <person name="Sun Y."/>
            <person name="Guo X."/>
            <person name="Huan P."/>
            <person name="Dong B."/>
            <person name="Zhang L."/>
            <person name="Hu X."/>
            <person name="Sun X."/>
            <person name="Wang J."/>
            <person name="Zhao C."/>
            <person name="Wang Y."/>
            <person name="Wang D."/>
            <person name="Huang X."/>
            <person name="Wang R."/>
            <person name="Lv J."/>
            <person name="Li Y."/>
            <person name="Zhang Z."/>
            <person name="Liu B."/>
            <person name="Lu W."/>
            <person name="Hui Y."/>
            <person name="Liang J."/>
            <person name="Zhou Z."/>
            <person name="Hou R."/>
            <person name="Li X."/>
            <person name="Liu Y."/>
            <person name="Li H."/>
            <person name="Ning X."/>
            <person name="Lin Y."/>
            <person name="Zhao L."/>
            <person name="Xing Q."/>
            <person name="Dou J."/>
            <person name="Li Y."/>
            <person name="Mao J."/>
            <person name="Guo H."/>
            <person name="Dou H."/>
            <person name="Li T."/>
            <person name="Mu C."/>
            <person name="Jiang W."/>
            <person name="Fu Q."/>
            <person name="Fu X."/>
            <person name="Miao Y."/>
            <person name="Liu J."/>
            <person name="Yu Q."/>
            <person name="Li R."/>
            <person name="Liao H."/>
            <person name="Li X."/>
            <person name="Kong Y."/>
            <person name="Jiang Z."/>
            <person name="Chourrout D."/>
            <person name="Li R."/>
            <person name="Bao Z."/>
        </authorList>
    </citation>
    <scope>NUCLEOTIDE SEQUENCE [LARGE SCALE GENOMIC DNA]</scope>
    <source>
        <strain evidence="14 15">PY_sf001</strain>
    </source>
</reference>
<evidence type="ECO:0000256" key="8">
    <source>
        <dbReference type="ARBA" id="ARBA00023170"/>
    </source>
</evidence>
<dbReference type="InterPro" id="IPR017452">
    <property type="entry name" value="GPCR_Rhodpsn_7TM"/>
</dbReference>
<keyword evidence="15" id="KW-1185">Reference proteome</keyword>
<accession>A0A210QAT3</accession>
<gene>
    <name evidence="14" type="ORF">KP79_PYT07239</name>
</gene>
<dbReference type="SUPFAM" id="SSF81321">
    <property type="entry name" value="Family A G protein-coupled receptor-like"/>
    <property type="match status" value="1"/>
</dbReference>
<keyword evidence="7" id="KW-1015">Disulfide bond</keyword>
<evidence type="ECO:0000313" key="15">
    <source>
        <dbReference type="Proteomes" id="UP000242188"/>
    </source>
</evidence>
<dbReference type="EMBL" id="NEDP02004373">
    <property type="protein sequence ID" value="OWF45842.1"/>
    <property type="molecule type" value="Genomic_DNA"/>
</dbReference>
<keyword evidence="3 11" id="KW-0812">Transmembrane</keyword>
<dbReference type="CDD" id="cd15134">
    <property type="entry name" value="7tmA_capaR"/>
    <property type="match status" value="1"/>
</dbReference>
<dbReference type="GO" id="GO:0005886">
    <property type="term" value="C:plasma membrane"/>
    <property type="evidence" value="ECO:0007669"/>
    <property type="project" value="UniProtKB-SubCell"/>
</dbReference>
<organism evidence="14 15">
    <name type="scientific">Mizuhopecten yessoensis</name>
    <name type="common">Japanese scallop</name>
    <name type="synonym">Patinopecten yessoensis</name>
    <dbReference type="NCBI Taxonomy" id="6573"/>
    <lineage>
        <taxon>Eukaryota</taxon>
        <taxon>Metazoa</taxon>
        <taxon>Spiralia</taxon>
        <taxon>Lophotrochozoa</taxon>
        <taxon>Mollusca</taxon>
        <taxon>Bivalvia</taxon>
        <taxon>Autobranchia</taxon>
        <taxon>Pteriomorphia</taxon>
        <taxon>Pectinida</taxon>
        <taxon>Pectinoidea</taxon>
        <taxon>Pectinidae</taxon>
        <taxon>Mizuhopecten</taxon>
    </lineage>
</organism>
<dbReference type="InterPro" id="IPR005390">
    <property type="entry name" value="NeuromedU_rcpt"/>
</dbReference>
<evidence type="ECO:0000313" key="14">
    <source>
        <dbReference type="EMBL" id="OWF45842.1"/>
    </source>
</evidence>
<dbReference type="PRINTS" id="PR00237">
    <property type="entry name" value="GPCRRHODOPSN"/>
</dbReference>
<keyword evidence="2" id="KW-1003">Cell membrane</keyword>